<accession>W4GYL7</accession>
<dbReference type="SMART" id="SM00235">
    <property type="entry name" value="ZnMc"/>
    <property type="match status" value="1"/>
</dbReference>
<dbReference type="PRINTS" id="PR00480">
    <property type="entry name" value="ASTACIN"/>
</dbReference>
<dbReference type="PANTHER" id="PTHR10127">
    <property type="entry name" value="DISCOIDIN, CUB, EGF, LAMININ , AND ZINC METALLOPROTEASE DOMAIN CONTAINING"/>
    <property type="match status" value="1"/>
</dbReference>
<evidence type="ECO:0000256" key="1">
    <source>
        <dbReference type="PROSITE-ProRule" id="PRU01211"/>
    </source>
</evidence>
<evidence type="ECO:0000259" key="3">
    <source>
        <dbReference type="PROSITE" id="PS51864"/>
    </source>
</evidence>
<dbReference type="Gene3D" id="3.40.390.10">
    <property type="entry name" value="Collagenase (Catalytic Domain)"/>
    <property type="match status" value="1"/>
</dbReference>
<dbReference type="EC" id="3.4.24.-" evidence="2"/>
<keyword evidence="2" id="KW-0732">Signal</keyword>
<dbReference type="RefSeq" id="XP_009826517.1">
    <property type="nucleotide sequence ID" value="XM_009828215.1"/>
</dbReference>
<comment type="caution">
    <text evidence="1">Lacks conserved residue(s) required for the propagation of feature annotation.</text>
</comment>
<dbReference type="GO" id="GO:0006508">
    <property type="term" value="P:proteolysis"/>
    <property type="evidence" value="ECO:0007669"/>
    <property type="project" value="UniProtKB-KW"/>
</dbReference>
<keyword evidence="1 2" id="KW-0482">Metalloprotease</keyword>
<dbReference type="PANTHER" id="PTHR10127:SF850">
    <property type="entry name" value="METALLOENDOPEPTIDASE"/>
    <property type="match status" value="1"/>
</dbReference>
<protein>
    <recommendedName>
        <fullName evidence="2">Metalloendopeptidase</fullName>
        <ecNumber evidence="2">3.4.24.-</ecNumber>
    </recommendedName>
</protein>
<feature type="chain" id="PRO_5005150299" description="Metalloendopeptidase" evidence="2">
    <location>
        <begin position="25"/>
        <end position="345"/>
    </location>
</feature>
<proteinExistence type="predicted"/>
<dbReference type="STRING" id="112090.W4GYL7"/>
<dbReference type="InterPro" id="IPR024079">
    <property type="entry name" value="MetalloPept_cat_dom_sf"/>
</dbReference>
<dbReference type="SUPFAM" id="SSF55486">
    <property type="entry name" value="Metalloproteases ('zincins'), catalytic domain"/>
    <property type="match status" value="1"/>
</dbReference>
<keyword evidence="1 2" id="KW-0378">Hydrolase</keyword>
<feature type="active site" evidence="1">
    <location>
        <position position="218"/>
    </location>
</feature>
<gene>
    <name evidence="4" type="ORF">H257_03911</name>
</gene>
<evidence type="ECO:0000256" key="2">
    <source>
        <dbReference type="RuleBase" id="RU361183"/>
    </source>
</evidence>
<dbReference type="GO" id="GO:0008270">
    <property type="term" value="F:zinc ion binding"/>
    <property type="evidence" value="ECO:0007669"/>
    <property type="project" value="UniProtKB-UniRule"/>
</dbReference>
<dbReference type="InterPro" id="IPR001506">
    <property type="entry name" value="Peptidase_M12A"/>
</dbReference>
<dbReference type="InterPro" id="IPR006026">
    <property type="entry name" value="Peptidase_Metallo"/>
</dbReference>
<organism evidence="4">
    <name type="scientific">Aphanomyces astaci</name>
    <name type="common">Crayfish plague agent</name>
    <dbReference type="NCBI Taxonomy" id="112090"/>
    <lineage>
        <taxon>Eukaryota</taxon>
        <taxon>Sar</taxon>
        <taxon>Stramenopiles</taxon>
        <taxon>Oomycota</taxon>
        <taxon>Saprolegniomycetes</taxon>
        <taxon>Saprolegniales</taxon>
        <taxon>Verrucalvaceae</taxon>
        <taxon>Aphanomyces</taxon>
    </lineage>
</organism>
<dbReference type="GO" id="GO:0004222">
    <property type="term" value="F:metalloendopeptidase activity"/>
    <property type="evidence" value="ECO:0007669"/>
    <property type="project" value="UniProtKB-UniRule"/>
</dbReference>
<feature type="binding site" evidence="1">
    <location>
        <position position="217"/>
    </location>
    <ligand>
        <name>Zn(2+)</name>
        <dbReference type="ChEBI" id="CHEBI:29105"/>
        <note>catalytic</note>
    </ligand>
</feature>
<comment type="cofactor">
    <cofactor evidence="1 2">
        <name>Zn(2+)</name>
        <dbReference type="ChEBI" id="CHEBI:29105"/>
    </cofactor>
    <text evidence="1 2">Binds 1 zinc ion per subunit.</text>
</comment>
<feature type="binding site" evidence="1">
    <location>
        <position position="227"/>
    </location>
    <ligand>
        <name>Zn(2+)</name>
        <dbReference type="ChEBI" id="CHEBI:29105"/>
        <note>catalytic</note>
    </ligand>
</feature>
<dbReference type="EMBL" id="KI913119">
    <property type="protein sequence ID" value="ETV84825.1"/>
    <property type="molecule type" value="Genomic_DNA"/>
</dbReference>
<sequence>MVVPVAWSVLALHFLQLLFGRAIASPPFQRHVVHVKVNDRTMACSLEGCLLVCNIDQIMLNVCAAFQIDAQSCGFEDCHLVCNNGATRHDLCKKTHLKGARQLSISTRQLGASIFVDDAPPLWPKGQICYKIDVDVNASAVRFALSHWQATTPLRFIPCQEDVRPDTTSCCAPCGDYLHFQNGSGCFSSVGYIPGLCGTGGQPLVLAASRGIGNIIHEIGHAVGLVHEHQRADRDSFVKIYPSNIDPLYLPDFDKGKLGDLTVFGAIDDGSGGTDGAYEYDYDSVMHYGLHDFSVNNLQTLLPITPTGRIREDCFYRVGQRKGLSPGDVQMIRGLYQGEILTTTT</sequence>
<name>W4GYL7_APHAT</name>
<dbReference type="Pfam" id="PF01400">
    <property type="entry name" value="Astacin"/>
    <property type="match status" value="1"/>
</dbReference>
<dbReference type="OrthoDB" id="291007at2759"/>
<reference evidence="4" key="1">
    <citation type="submission" date="2013-12" db="EMBL/GenBank/DDBJ databases">
        <title>The Genome Sequence of Aphanomyces astaci APO3.</title>
        <authorList>
            <consortium name="The Broad Institute Genomics Platform"/>
            <person name="Russ C."/>
            <person name="Tyler B."/>
            <person name="van West P."/>
            <person name="Dieguez-Uribeondo J."/>
            <person name="Young S.K."/>
            <person name="Zeng Q."/>
            <person name="Gargeya S."/>
            <person name="Fitzgerald M."/>
            <person name="Abouelleil A."/>
            <person name="Alvarado L."/>
            <person name="Chapman S.B."/>
            <person name="Gainer-Dewar J."/>
            <person name="Goldberg J."/>
            <person name="Griggs A."/>
            <person name="Gujja S."/>
            <person name="Hansen M."/>
            <person name="Howarth C."/>
            <person name="Imamovic A."/>
            <person name="Ireland A."/>
            <person name="Larimer J."/>
            <person name="McCowan C."/>
            <person name="Murphy C."/>
            <person name="Pearson M."/>
            <person name="Poon T.W."/>
            <person name="Priest M."/>
            <person name="Roberts A."/>
            <person name="Saif S."/>
            <person name="Shea T."/>
            <person name="Sykes S."/>
            <person name="Wortman J."/>
            <person name="Nusbaum C."/>
            <person name="Birren B."/>
        </authorList>
    </citation>
    <scope>NUCLEOTIDE SEQUENCE [LARGE SCALE GENOMIC DNA]</scope>
    <source>
        <strain evidence="4">APO3</strain>
    </source>
</reference>
<keyword evidence="1 2" id="KW-0479">Metal-binding</keyword>
<feature type="domain" description="Peptidase M12A" evidence="3">
    <location>
        <begin position="114"/>
        <end position="339"/>
    </location>
</feature>
<dbReference type="AlphaFoldDB" id="W4GYL7"/>
<feature type="binding site" evidence="1">
    <location>
        <position position="221"/>
    </location>
    <ligand>
        <name>Zn(2+)</name>
        <dbReference type="ChEBI" id="CHEBI:29105"/>
        <note>catalytic</note>
    </ligand>
</feature>
<dbReference type="PROSITE" id="PS51864">
    <property type="entry name" value="ASTACIN"/>
    <property type="match status" value="1"/>
</dbReference>
<keyword evidence="1 2" id="KW-0645">Protease</keyword>
<keyword evidence="1 2" id="KW-0862">Zinc</keyword>
<dbReference type="GeneID" id="20805907"/>
<evidence type="ECO:0000313" key="4">
    <source>
        <dbReference type="EMBL" id="ETV84825.1"/>
    </source>
</evidence>
<dbReference type="VEuPathDB" id="FungiDB:H257_03911"/>
<feature type="signal peptide" evidence="2">
    <location>
        <begin position="1"/>
        <end position="24"/>
    </location>
</feature>